<dbReference type="EMBL" id="HG806204">
    <property type="protein sequence ID" value="CDW57731.1"/>
    <property type="molecule type" value="Genomic_DNA"/>
</dbReference>
<dbReference type="STRING" id="36087.A0A077ZBI8"/>
<comment type="similarity">
    <text evidence="1">Belongs to the pym family.</text>
</comment>
<evidence type="ECO:0000313" key="5">
    <source>
        <dbReference type="EMBL" id="CDW57731.1"/>
    </source>
</evidence>
<dbReference type="SMART" id="SM01273">
    <property type="entry name" value="Mago-bind"/>
    <property type="match status" value="1"/>
</dbReference>
<evidence type="ECO:0000256" key="1">
    <source>
        <dbReference type="ARBA" id="ARBA00009394"/>
    </source>
</evidence>
<dbReference type="InterPro" id="IPR015362">
    <property type="entry name" value="WIBG_mago-bd"/>
</dbReference>
<protein>
    <recommendedName>
        <fullName evidence="2">Partner of Y14 and mago</fullName>
    </recommendedName>
</protein>
<dbReference type="Pfam" id="PF09282">
    <property type="entry name" value="Mago-bind"/>
    <property type="match status" value="1"/>
</dbReference>
<evidence type="ECO:0000259" key="4">
    <source>
        <dbReference type="SMART" id="SM01273"/>
    </source>
</evidence>
<feature type="coiled-coil region" evidence="3">
    <location>
        <begin position="106"/>
        <end position="133"/>
    </location>
</feature>
<keyword evidence="6" id="KW-1185">Reference proteome</keyword>
<reference evidence="5" key="2">
    <citation type="submission" date="2014-03" db="EMBL/GenBank/DDBJ databases">
        <title>The whipworm genome and dual-species transcriptomics of an intimate host-pathogen interaction.</title>
        <authorList>
            <person name="Foth B.J."/>
            <person name="Tsai I.J."/>
            <person name="Reid A.J."/>
            <person name="Bancroft A.J."/>
            <person name="Nichol S."/>
            <person name="Tracey A."/>
            <person name="Holroyd N."/>
            <person name="Cotton J.A."/>
            <person name="Stanley E.J."/>
            <person name="Zarowiecki M."/>
            <person name="Liu J.Z."/>
            <person name="Huckvale T."/>
            <person name="Cooper P.J."/>
            <person name="Grencis R.K."/>
            <person name="Berriman M."/>
        </authorList>
    </citation>
    <scope>NUCLEOTIDE SEQUENCE [LARGE SCALE GENOMIC DNA]</scope>
</reference>
<dbReference type="InterPro" id="IPR039333">
    <property type="entry name" value="PYM1"/>
</dbReference>
<dbReference type="SUPFAM" id="SSF101931">
    <property type="entry name" value="Pym (Within the bgcn gene intron protein, WIBG), N-terminal domain"/>
    <property type="match status" value="1"/>
</dbReference>
<dbReference type="GO" id="GO:1903259">
    <property type="term" value="P:exon-exon junction complex disassembly"/>
    <property type="evidence" value="ECO:0007669"/>
    <property type="project" value="InterPro"/>
</dbReference>
<sequence length="170" mass="19837">MSRVKGADGNWYIPATQRPNGTWRRAQKVREGYIPPEERVRYKVKNHVEDGRIYPVGLDSILIEEHRKKFPTLQEPAERKTTTSLAHLLQMQLDLKEDTKHDSGDARKFSTALKNAKKKLREAKKLQKALEQNPDLVLHKEQLEKVHNIPFFTMKVDELTAERERAKEQS</sequence>
<name>A0A077ZBI8_TRITR</name>
<dbReference type="GO" id="GO:0003723">
    <property type="term" value="F:RNA binding"/>
    <property type="evidence" value="ECO:0007669"/>
    <property type="project" value="TreeGrafter"/>
</dbReference>
<reference evidence="5" key="1">
    <citation type="submission" date="2014-01" db="EMBL/GenBank/DDBJ databases">
        <authorList>
            <person name="Aslett M."/>
        </authorList>
    </citation>
    <scope>NUCLEOTIDE SEQUENCE</scope>
</reference>
<dbReference type="OrthoDB" id="21625at2759"/>
<accession>A0A077ZBI8</accession>
<evidence type="ECO:0000313" key="6">
    <source>
        <dbReference type="Proteomes" id="UP000030665"/>
    </source>
</evidence>
<evidence type="ECO:0000256" key="3">
    <source>
        <dbReference type="SAM" id="Coils"/>
    </source>
</evidence>
<feature type="domain" description="WIBG Mago-binding" evidence="4">
    <location>
        <begin position="9"/>
        <end position="35"/>
    </location>
</feature>
<dbReference type="InterPro" id="IPR036348">
    <property type="entry name" value="WIBG_N_sf"/>
</dbReference>
<dbReference type="Proteomes" id="UP000030665">
    <property type="component" value="Unassembled WGS sequence"/>
</dbReference>
<evidence type="ECO:0000256" key="2">
    <source>
        <dbReference type="ARBA" id="ARBA00018898"/>
    </source>
</evidence>
<dbReference type="GO" id="GO:0035145">
    <property type="term" value="C:exon-exon junction complex"/>
    <property type="evidence" value="ECO:0007669"/>
    <property type="project" value="TreeGrafter"/>
</dbReference>
<proteinExistence type="inferred from homology"/>
<dbReference type="PANTHER" id="PTHR22959:SF0">
    <property type="entry name" value="PARTNER OF Y14 AND MAGO"/>
    <property type="match status" value="1"/>
</dbReference>
<organism evidence="5 6">
    <name type="scientific">Trichuris trichiura</name>
    <name type="common">Whipworm</name>
    <name type="synonym">Trichocephalus trichiurus</name>
    <dbReference type="NCBI Taxonomy" id="36087"/>
    <lineage>
        <taxon>Eukaryota</taxon>
        <taxon>Metazoa</taxon>
        <taxon>Ecdysozoa</taxon>
        <taxon>Nematoda</taxon>
        <taxon>Enoplea</taxon>
        <taxon>Dorylaimia</taxon>
        <taxon>Trichinellida</taxon>
        <taxon>Trichuridae</taxon>
        <taxon>Trichuris</taxon>
    </lineage>
</organism>
<dbReference type="PANTHER" id="PTHR22959">
    <property type="entry name" value="PYM PROTEIN"/>
    <property type="match status" value="1"/>
</dbReference>
<keyword evidence="3" id="KW-0175">Coiled coil</keyword>
<dbReference type="GO" id="GO:0005737">
    <property type="term" value="C:cytoplasm"/>
    <property type="evidence" value="ECO:0007669"/>
    <property type="project" value="TreeGrafter"/>
</dbReference>
<dbReference type="AlphaFoldDB" id="A0A077ZBI8"/>
<gene>
    <name evidence="5" type="ORF">TTRE_0000602601</name>
</gene>